<keyword evidence="3 6" id="KW-0812">Transmembrane</keyword>
<dbReference type="GO" id="GO:0005886">
    <property type="term" value="C:plasma membrane"/>
    <property type="evidence" value="ECO:0007669"/>
    <property type="project" value="UniProtKB-SubCell"/>
</dbReference>
<proteinExistence type="predicted"/>
<keyword evidence="5 6" id="KW-0472">Membrane</keyword>
<evidence type="ECO:0000256" key="1">
    <source>
        <dbReference type="ARBA" id="ARBA00004651"/>
    </source>
</evidence>
<feature type="transmembrane region" description="Helical" evidence="6">
    <location>
        <begin position="20"/>
        <end position="42"/>
    </location>
</feature>
<evidence type="ECO:0000256" key="2">
    <source>
        <dbReference type="ARBA" id="ARBA00022475"/>
    </source>
</evidence>
<comment type="caution">
    <text evidence="7">The sequence shown here is derived from an EMBL/GenBank/DDBJ whole genome shotgun (WGS) entry which is preliminary data.</text>
</comment>
<sequence>MQTIIAYNYGAQEHNRAKRALLMSIIAGSIILGIGFILIQTIPHNLVAIFTNNNELSSIAVNGMKIYTGMLPFIGISILGAVYFQSIGSAKVSVVLSLLRQVIILIPVIIIVPKIYGLNGVWVSQPISDLLAMTIVCVFLINEFKKEKYKKKVLS</sequence>
<keyword evidence="2" id="KW-1003">Cell membrane</keyword>
<feature type="transmembrane region" description="Helical" evidence="6">
    <location>
        <begin position="96"/>
        <end position="116"/>
    </location>
</feature>
<dbReference type="InterPro" id="IPR002528">
    <property type="entry name" value="MATE_fam"/>
</dbReference>
<accession>A0A645I0D2</accession>
<reference evidence="7" key="1">
    <citation type="submission" date="2019-08" db="EMBL/GenBank/DDBJ databases">
        <authorList>
            <person name="Kucharzyk K."/>
            <person name="Murdoch R.W."/>
            <person name="Higgins S."/>
            <person name="Loffler F."/>
        </authorList>
    </citation>
    <scope>NUCLEOTIDE SEQUENCE</scope>
</reference>
<dbReference type="PANTHER" id="PTHR43823:SF3">
    <property type="entry name" value="MULTIDRUG EXPORT PROTEIN MEPA"/>
    <property type="match status" value="1"/>
</dbReference>
<evidence type="ECO:0008006" key="8">
    <source>
        <dbReference type="Google" id="ProtNLM"/>
    </source>
</evidence>
<gene>
    <name evidence="7" type="ORF">SDC9_191763</name>
</gene>
<organism evidence="7">
    <name type="scientific">bioreactor metagenome</name>
    <dbReference type="NCBI Taxonomy" id="1076179"/>
    <lineage>
        <taxon>unclassified sequences</taxon>
        <taxon>metagenomes</taxon>
        <taxon>ecological metagenomes</taxon>
    </lineage>
</organism>
<keyword evidence="4 6" id="KW-1133">Transmembrane helix</keyword>
<dbReference type="Pfam" id="PF01554">
    <property type="entry name" value="MatE"/>
    <property type="match status" value="1"/>
</dbReference>
<dbReference type="InterPro" id="IPR051327">
    <property type="entry name" value="MATE_MepA_subfamily"/>
</dbReference>
<dbReference type="PANTHER" id="PTHR43823">
    <property type="entry name" value="SPORULATION PROTEIN YKVU"/>
    <property type="match status" value="1"/>
</dbReference>
<dbReference type="GO" id="GO:0015297">
    <property type="term" value="F:antiporter activity"/>
    <property type="evidence" value="ECO:0007669"/>
    <property type="project" value="InterPro"/>
</dbReference>
<feature type="transmembrane region" description="Helical" evidence="6">
    <location>
        <begin position="66"/>
        <end position="84"/>
    </location>
</feature>
<evidence type="ECO:0000256" key="4">
    <source>
        <dbReference type="ARBA" id="ARBA00022989"/>
    </source>
</evidence>
<name>A0A645I0D2_9ZZZZ</name>
<feature type="transmembrane region" description="Helical" evidence="6">
    <location>
        <begin position="122"/>
        <end position="142"/>
    </location>
</feature>
<dbReference type="GO" id="GO:0042910">
    <property type="term" value="F:xenobiotic transmembrane transporter activity"/>
    <property type="evidence" value="ECO:0007669"/>
    <property type="project" value="InterPro"/>
</dbReference>
<dbReference type="EMBL" id="VSSQ01103149">
    <property type="protein sequence ID" value="MPN44202.1"/>
    <property type="molecule type" value="Genomic_DNA"/>
</dbReference>
<comment type="subcellular location">
    <subcellularLocation>
        <location evidence="1">Cell membrane</location>
        <topology evidence="1">Multi-pass membrane protein</topology>
    </subcellularLocation>
</comment>
<evidence type="ECO:0000256" key="6">
    <source>
        <dbReference type="SAM" id="Phobius"/>
    </source>
</evidence>
<evidence type="ECO:0000256" key="5">
    <source>
        <dbReference type="ARBA" id="ARBA00023136"/>
    </source>
</evidence>
<evidence type="ECO:0000256" key="3">
    <source>
        <dbReference type="ARBA" id="ARBA00022692"/>
    </source>
</evidence>
<dbReference type="AlphaFoldDB" id="A0A645I0D2"/>
<evidence type="ECO:0000313" key="7">
    <source>
        <dbReference type="EMBL" id="MPN44202.1"/>
    </source>
</evidence>
<protein>
    <recommendedName>
        <fullName evidence="8">Multidrug export protein MepA</fullName>
    </recommendedName>
</protein>